<dbReference type="Proteomes" id="UP000709959">
    <property type="component" value="Unassembled WGS sequence"/>
</dbReference>
<dbReference type="AlphaFoldDB" id="A0A936K8B0"/>
<reference evidence="1 2" key="1">
    <citation type="submission" date="2020-10" db="EMBL/GenBank/DDBJ databases">
        <title>Connecting structure to function with the recovery of over 1000 high-quality activated sludge metagenome-assembled genomes encoding full-length rRNA genes using long-read sequencing.</title>
        <authorList>
            <person name="Singleton C.M."/>
            <person name="Petriglieri F."/>
            <person name="Kristensen J.M."/>
            <person name="Kirkegaard R.H."/>
            <person name="Michaelsen T.Y."/>
            <person name="Andersen M.H."/>
            <person name="Karst S.M."/>
            <person name="Dueholm M.S."/>
            <person name="Nielsen P.H."/>
            <person name="Albertsen M."/>
        </authorList>
    </citation>
    <scope>NUCLEOTIDE SEQUENCE [LARGE SCALE GENOMIC DNA]</scope>
    <source>
        <strain evidence="1">OdNE_18-Q3-R46-58_MAXAC.008</strain>
    </source>
</reference>
<evidence type="ECO:0000313" key="2">
    <source>
        <dbReference type="Proteomes" id="UP000709959"/>
    </source>
</evidence>
<evidence type="ECO:0000313" key="1">
    <source>
        <dbReference type="EMBL" id="MBK8573292.1"/>
    </source>
</evidence>
<organism evidence="1 2">
    <name type="scientific">Candidatus Geothrix odensensis</name>
    <dbReference type="NCBI Taxonomy" id="2954440"/>
    <lineage>
        <taxon>Bacteria</taxon>
        <taxon>Pseudomonadati</taxon>
        <taxon>Acidobacteriota</taxon>
        <taxon>Holophagae</taxon>
        <taxon>Holophagales</taxon>
        <taxon>Holophagaceae</taxon>
        <taxon>Geothrix</taxon>
    </lineage>
</organism>
<protein>
    <submittedName>
        <fullName evidence="1">Uncharacterized protein</fullName>
    </submittedName>
</protein>
<proteinExistence type="predicted"/>
<accession>A0A936K8B0</accession>
<gene>
    <name evidence="1" type="ORF">IPN91_11770</name>
</gene>
<sequence length="66" mass="7813">MFEVQAKFMASLILDLEAACLRIYRIDEPREIPWEDDLAAASWEVPEYRRFIEGGRLWLRGRRVGT</sequence>
<dbReference type="EMBL" id="JADKCH010000016">
    <property type="protein sequence ID" value="MBK8573292.1"/>
    <property type="molecule type" value="Genomic_DNA"/>
</dbReference>
<name>A0A936K8B0_9BACT</name>
<comment type="caution">
    <text evidence="1">The sequence shown here is derived from an EMBL/GenBank/DDBJ whole genome shotgun (WGS) entry which is preliminary data.</text>
</comment>